<organism evidence="2 3">
    <name type="scientific">Cytospora schulzeri</name>
    <dbReference type="NCBI Taxonomy" id="448051"/>
    <lineage>
        <taxon>Eukaryota</taxon>
        <taxon>Fungi</taxon>
        <taxon>Dikarya</taxon>
        <taxon>Ascomycota</taxon>
        <taxon>Pezizomycotina</taxon>
        <taxon>Sordariomycetes</taxon>
        <taxon>Sordariomycetidae</taxon>
        <taxon>Diaporthales</taxon>
        <taxon>Cytosporaceae</taxon>
        <taxon>Cytospora</taxon>
    </lineage>
</organism>
<dbReference type="AlphaFoldDB" id="A0A423VJ91"/>
<feature type="transmembrane region" description="Helical" evidence="1">
    <location>
        <begin position="180"/>
        <end position="203"/>
    </location>
</feature>
<evidence type="ECO:0000256" key="1">
    <source>
        <dbReference type="SAM" id="Phobius"/>
    </source>
</evidence>
<evidence type="ECO:0000313" key="2">
    <source>
        <dbReference type="EMBL" id="ROV91073.1"/>
    </source>
</evidence>
<proteinExistence type="predicted"/>
<feature type="transmembrane region" description="Helical" evidence="1">
    <location>
        <begin position="215"/>
        <end position="235"/>
    </location>
</feature>
<accession>A0A423VJ91</accession>
<dbReference type="Proteomes" id="UP000283895">
    <property type="component" value="Unassembled WGS sequence"/>
</dbReference>
<comment type="caution">
    <text evidence="2">The sequence shown here is derived from an EMBL/GenBank/DDBJ whole genome shotgun (WGS) entry which is preliminary data.</text>
</comment>
<dbReference type="STRING" id="356882.A0A423VJ91"/>
<keyword evidence="3" id="KW-1185">Reference proteome</keyword>
<reference evidence="2 3" key="1">
    <citation type="submission" date="2015-09" db="EMBL/GenBank/DDBJ databases">
        <title>Host preference determinants of Valsa canker pathogens revealed by comparative genomics.</title>
        <authorList>
            <person name="Yin Z."/>
            <person name="Huang L."/>
        </authorList>
    </citation>
    <scope>NUCLEOTIDE SEQUENCE [LARGE SCALE GENOMIC DNA]</scope>
    <source>
        <strain evidence="2 3">03-1</strain>
    </source>
</reference>
<dbReference type="EMBL" id="LKEA01000058">
    <property type="protein sequence ID" value="ROV91073.1"/>
    <property type="molecule type" value="Genomic_DNA"/>
</dbReference>
<feature type="transmembrane region" description="Helical" evidence="1">
    <location>
        <begin position="132"/>
        <end position="153"/>
    </location>
</feature>
<feature type="transmembrane region" description="Helical" evidence="1">
    <location>
        <begin position="400"/>
        <end position="422"/>
    </location>
</feature>
<keyword evidence="1" id="KW-1133">Transmembrane helix</keyword>
<protein>
    <submittedName>
        <fullName evidence="2">Uncharacterized protein</fullName>
    </submittedName>
</protein>
<keyword evidence="1" id="KW-0472">Membrane</keyword>
<keyword evidence="1" id="KW-0812">Transmembrane</keyword>
<dbReference type="OrthoDB" id="4582561at2759"/>
<name>A0A423VJ91_9PEZI</name>
<evidence type="ECO:0000313" key="3">
    <source>
        <dbReference type="Proteomes" id="UP000283895"/>
    </source>
</evidence>
<sequence>MAGRVEASWEIPPLSQLNISDCDAISPWMSYYYVLGSQGSIAGLSVSTWDGGTPVNIVLDFLRSLVPNNWTQPTNGDLLLWYLEFFPYVRTEPNLDTFEEMVQFATVDCGPKMCPSLDFSGDSDLSGIGMMISYYMVACFVTLYYLALVPGIFEAYGHSFKTSTLVSRYRRLASGFEESVAGFLDAMLLFAISMLVAGITRYVSLILHPDESHSIFGLQDCVFLSTFSIFPALVLQSLSVDQRRRRIRLVMWDLTIAFTITLEVLYRVEYRGWLRTMHYTSGGSVDSQLSQMVWFVDCQSESLRQSLQTLLSVGHAVLVANSAGWLYKLAKVYFGKRWLPVLQARTRLWERWESCRLWLRLVNGLLCLGIMWAFLGLFTAYRHDVMRKAGEADEDDEWTFGQVLSLTTWVPIGIELISVYIYGAQETVQRGVSKRYKVVERNDTPTQVVHDQAVYEKTPGVEVTPIAVTPIDEAHVQASGRYEDYK</sequence>
<gene>
    <name evidence="2" type="ORF">VMCG_09610</name>
</gene>
<feature type="transmembrane region" description="Helical" evidence="1">
    <location>
        <begin position="357"/>
        <end position="380"/>
    </location>
</feature>